<protein>
    <submittedName>
        <fullName evidence="1">Uncharacterized protein</fullName>
    </submittedName>
</protein>
<dbReference type="AlphaFoldDB" id="A0AAV3I8L9"/>
<dbReference type="Proteomes" id="UP000011584">
    <property type="component" value="Unassembled WGS sequence"/>
</dbReference>
<gene>
    <name evidence="1" type="ORF">EC34880_1588</name>
</gene>
<feature type="non-terminal residue" evidence="1">
    <location>
        <position position="1"/>
    </location>
</feature>
<evidence type="ECO:0000313" key="2">
    <source>
        <dbReference type="Proteomes" id="UP000011584"/>
    </source>
</evidence>
<name>A0AAV3I8L9_ECOLX</name>
<dbReference type="EMBL" id="AOET01000038">
    <property type="protein sequence ID" value="ELW37060.1"/>
    <property type="molecule type" value="Genomic_DNA"/>
</dbReference>
<organism evidence="1 2">
    <name type="scientific">Escherichia coli 3.4880</name>
    <dbReference type="NCBI Taxonomy" id="1051347"/>
    <lineage>
        <taxon>Bacteria</taxon>
        <taxon>Pseudomonadati</taxon>
        <taxon>Pseudomonadota</taxon>
        <taxon>Gammaproteobacteria</taxon>
        <taxon>Enterobacterales</taxon>
        <taxon>Enterobacteriaceae</taxon>
        <taxon>Escherichia</taxon>
    </lineage>
</organism>
<accession>A0AAV3I8L9</accession>
<evidence type="ECO:0000313" key="1">
    <source>
        <dbReference type="EMBL" id="ELW37060.1"/>
    </source>
</evidence>
<proteinExistence type="predicted"/>
<reference evidence="1 2" key="1">
    <citation type="submission" date="2012-11" db="EMBL/GenBank/DDBJ databases">
        <title>Genomic anatomy of Escherichia coli O157:H7 outbreaks.</title>
        <authorList>
            <person name="Tracy H.T."/>
            <person name="Eppinger M."/>
            <person name="Daugherty S."/>
            <person name="Agrawal S."/>
            <person name="Galens K."/>
            <person name="Tallon L."/>
            <person name="Shefchek K."/>
            <person name="Parankush S."/>
            <person name="Cebula T.A."/>
            <person name="Feng P."/>
            <person name="Soderlund R."/>
            <person name="Mammel M.K."/>
            <person name="DebRoy C."/>
            <person name="Dudley E.G."/>
            <person name="Tarr P.I."/>
            <person name="Fraser-Liggett C."/>
            <person name="Ravel J."/>
        </authorList>
    </citation>
    <scope>NUCLEOTIDE SEQUENCE [LARGE SCALE GENOMIC DNA]</scope>
    <source>
        <strain evidence="1 2">3.4880</strain>
    </source>
</reference>
<sequence>EYGIIADSGAGTEFTGRHPAPCFATKVLFLFFSNYHRYPFISGCAWRGLFFTTSHWQMVIL</sequence>
<comment type="caution">
    <text evidence="1">The sequence shown here is derived from an EMBL/GenBank/DDBJ whole genome shotgun (WGS) entry which is preliminary data.</text>
</comment>